<dbReference type="GO" id="GO:0035556">
    <property type="term" value="P:intracellular signal transduction"/>
    <property type="evidence" value="ECO:0007669"/>
    <property type="project" value="InterPro"/>
</dbReference>
<keyword evidence="1" id="KW-1133">Transmembrane helix</keyword>
<keyword evidence="4" id="KW-1185">Reference proteome</keyword>
<dbReference type="InterPro" id="IPR050697">
    <property type="entry name" value="Adenylyl/Guanylyl_Cyclase_3/4"/>
</dbReference>
<organism evidence="3 4">
    <name type="scientific">Plasticicumulans lactativorans</name>
    <dbReference type="NCBI Taxonomy" id="1133106"/>
    <lineage>
        <taxon>Bacteria</taxon>
        <taxon>Pseudomonadati</taxon>
        <taxon>Pseudomonadota</taxon>
        <taxon>Gammaproteobacteria</taxon>
        <taxon>Candidatus Competibacteraceae</taxon>
        <taxon>Plasticicumulans</taxon>
    </lineage>
</organism>
<feature type="transmembrane region" description="Helical" evidence="1">
    <location>
        <begin position="183"/>
        <end position="206"/>
    </location>
</feature>
<dbReference type="Pfam" id="PF00211">
    <property type="entry name" value="Guanylate_cyc"/>
    <property type="match status" value="1"/>
</dbReference>
<dbReference type="CDD" id="cd07302">
    <property type="entry name" value="CHD"/>
    <property type="match status" value="1"/>
</dbReference>
<feature type="transmembrane region" description="Helical" evidence="1">
    <location>
        <begin position="146"/>
        <end position="168"/>
    </location>
</feature>
<dbReference type="EMBL" id="SLWY01000024">
    <property type="protein sequence ID" value="TCO78122.1"/>
    <property type="molecule type" value="Genomic_DNA"/>
</dbReference>
<dbReference type="Gene3D" id="3.30.70.1230">
    <property type="entry name" value="Nucleotide cyclase"/>
    <property type="match status" value="1"/>
</dbReference>
<dbReference type="InterPro" id="IPR001054">
    <property type="entry name" value="A/G_cyclase"/>
</dbReference>
<dbReference type="Proteomes" id="UP000295765">
    <property type="component" value="Unassembled WGS sequence"/>
</dbReference>
<feature type="domain" description="Guanylate cyclase" evidence="2">
    <location>
        <begin position="238"/>
        <end position="366"/>
    </location>
</feature>
<dbReference type="InterPro" id="IPR029787">
    <property type="entry name" value="Nucleotide_cyclase"/>
</dbReference>
<evidence type="ECO:0000313" key="3">
    <source>
        <dbReference type="EMBL" id="TCO78122.1"/>
    </source>
</evidence>
<evidence type="ECO:0000313" key="4">
    <source>
        <dbReference type="Proteomes" id="UP000295765"/>
    </source>
</evidence>
<dbReference type="GO" id="GO:0004016">
    <property type="term" value="F:adenylate cyclase activity"/>
    <property type="evidence" value="ECO:0007669"/>
    <property type="project" value="UniProtKB-ARBA"/>
</dbReference>
<feature type="transmembrane region" description="Helical" evidence="1">
    <location>
        <begin position="112"/>
        <end position="134"/>
    </location>
</feature>
<dbReference type="SUPFAM" id="SSF55073">
    <property type="entry name" value="Nucleotide cyclase"/>
    <property type="match status" value="1"/>
</dbReference>
<dbReference type="OrthoDB" id="9806704at2"/>
<feature type="transmembrane region" description="Helical" evidence="1">
    <location>
        <begin position="73"/>
        <end position="92"/>
    </location>
</feature>
<dbReference type="PANTHER" id="PTHR43081:SF1">
    <property type="entry name" value="ADENYLATE CYCLASE, TERMINAL-DIFFERENTIATION SPECIFIC"/>
    <property type="match status" value="1"/>
</dbReference>
<sequence length="419" mass="47041">MQHSKLMLQCNSDFLTRARAGLARGRGAAAVRRVALRLRFATLERRSCPIACVDAEGGSAMDLHLRRYLKSTWLQMLAWMGAGLLFVLIRYVGLEDSLFLDVDSSRRDWGVLLPQSLAAGAVAGLAYGLLDVVLDRPRLRRLPYGRLILLQTTFHLLLLSLVLAGVFANEVRIYVGGWDTGRWLALLCSANSVMILIYTTLVSFWINFLKQVDRKFGPGNLRRLMLGTYHQPREEQRIFMFLDLKGSTGHAERLGHVCFSRLIQDCFQDLSVVMVDAAQVYQYVGDEVILCWDVAGGTHDGHCLRAFFRFRRQLQRREAYYRRTYGLMPEFKAGMNLGLATVAEVGEIKREISFLGDVLNTAARIEAMCNEFGEALLISRAVYDAVGTLPGFAIRRVGCVELRGRSDSVEIYAVNEAAA</sequence>
<dbReference type="PROSITE" id="PS50125">
    <property type="entry name" value="GUANYLATE_CYCLASE_2"/>
    <property type="match status" value="1"/>
</dbReference>
<accession>A0A4R2KYC9</accession>
<protein>
    <submittedName>
        <fullName evidence="3">Adenylate cyclase</fullName>
    </submittedName>
</protein>
<keyword evidence="1" id="KW-0812">Transmembrane</keyword>
<keyword evidence="1" id="KW-0472">Membrane</keyword>
<gene>
    <name evidence="3" type="ORF">EV699_12439</name>
</gene>
<evidence type="ECO:0000259" key="2">
    <source>
        <dbReference type="PROSITE" id="PS50125"/>
    </source>
</evidence>
<comment type="caution">
    <text evidence="3">The sequence shown here is derived from an EMBL/GenBank/DDBJ whole genome shotgun (WGS) entry which is preliminary data.</text>
</comment>
<name>A0A4R2KYC9_9GAMM</name>
<evidence type="ECO:0000256" key="1">
    <source>
        <dbReference type="SAM" id="Phobius"/>
    </source>
</evidence>
<dbReference type="AlphaFoldDB" id="A0A4R2KYC9"/>
<dbReference type="GO" id="GO:0009190">
    <property type="term" value="P:cyclic nucleotide biosynthetic process"/>
    <property type="evidence" value="ECO:0007669"/>
    <property type="project" value="InterPro"/>
</dbReference>
<proteinExistence type="predicted"/>
<reference evidence="3 4" key="1">
    <citation type="submission" date="2019-03" db="EMBL/GenBank/DDBJ databases">
        <title>Genomic Encyclopedia of Type Strains, Phase IV (KMG-IV): sequencing the most valuable type-strain genomes for metagenomic binning, comparative biology and taxonomic classification.</title>
        <authorList>
            <person name="Goeker M."/>
        </authorList>
    </citation>
    <scope>NUCLEOTIDE SEQUENCE [LARGE SCALE GENOMIC DNA]</scope>
    <source>
        <strain evidence="3 4">DSM 25287</strain>
    </source>
</reference>
<dbReference type="PANTHER" id="PTHR43081">
    <property type="entry name" value="ADENYLATE CYCLASE, TERMINAL-DIFFERENTIATION SPECIFIC-RELATED"/>
    <property type="match status" value="1"/>
</dbReference>